<evidence type="ECO:0000259" key="3">
    <source>
        <dbReference type="Pfam" id="PF09972"/>
    </source>
</evidence>
<keyword evidence="2" id="KW-1133">Transmembrane helix</keyword>
<feature type="compositionally biased region" description="Gly residues" evidence="1">
    <location>
        <begin position="580"/>
        <end position="598"/>
    </location>
</feature>
<dbReference type="AlphaFoldDB" id="A0A448P1Y6"/>
<dbReference type="Pfam" id="PF09972">
    <property type="entry name" value="DUF2207"/>
    <property type="match status" value="1"/>
</dbReference>
<protein>
    <submittedName>
        <fullName evidence="5">Predicted membrane protein (DUF2207)</fullName>
    </submittedName>
</protein>
<feature type="domain" description="DUF2207" evidence="3">
    <location>
        <begin position="27"/>
        <end position="210"/>
    </location>
</feature>
<evidence type="ECO:0000259" key="4">
    <source>
        <dbReference type="Pfam" id="PF20990"/>
    </source>
</evidence>
<dbReference type="Proteomes" id="UP000277858">
    <property type="component" value="Chromosome"/>
</dbReference>
<dbReference type="STRING" id="1122997.GCA_000425285_01245"/>
<feature type="domain" description="Predicted membrane protein YciQ-like C-terminal" evidence="4">
    <location>
        <begin position="295"/>
        <end position="521"/>
    </location>
</feature>
<dbReference type="Pfam" id="PF20990">
    <property type="entry name" value="DUF2207_C"/>
    <property type="match status" value="1"/>
</dbReference>
<keyword evidence="2" id="KW-0472">Membrane</keyword>
<keyword evidence="2" id="KW-0812">Transmembrane</keyword>
<feature type="transmembrane region" description="Helical" evidence="2">
    <location>
        <begin position="238"/>
        <end position="255"/>
    </location>
</feature>
<proteinExistence type="predicted"/>
<feature type="transmembrane region" description="Helical" evidence="2">
    <location>
        <begin position="421"/>
        <end position="440"/>
    </location>
</feature>
<dbReference type="InterPro" id="IPR048389">
    <property type="entry name" value="YciQ-like_C"/>
</dbReference>
<gene>
    <name evidence="5" type="ORF">NCTC13652_02437</name>
</gene>
<evidence type="ECO:0000313" key="5">
    <source>
        <dbReference type="EMBL" id="VEI04212.1"/>
    </source>
</evidence>
<accession>A0A448P1Y6</accession>
<evidence type="ECO:0000256" key="2">
    <source>
        <dbReference type="SAM" id="Phobius"/>
    </source>
</evidence>
<dbReference type="EMBL" id="LR134473">
    <property type="protein sequence ID" value="VEI04212.1"/>
    <property type="molecule type" value="Genomic_DNA"/>
</dbReference>
<evidence type="ECO:0000313" key="6">
    <source>
        <dbReference type="Proteomes" id="UP000277858"/>
    </source>
</evidence>
<feature type="transmembrane region" description="Helical" evidence="2">
    <location>
        <begin position="446"/>
        <end position="463"/>
    </location>
</feature>
<organism evidence="5 6">
    <name type="scientific">Acidipropionibacterium jensenii</name>
    <dbReference type="NCBI Taxonomy" id="1749"/>
    <lineage>
        <taxon>Bacteria</taxon>
        <taxon>Bacillati</taxon>
        <taxon>Actinomycetota</taxon>
        <taxon>Actinomycetes</taxon>
        <taxon>Propionibacteriales</taxon>
        <taxon>Propionibacteriaceae</taxon>
        <taxon>Acidipropionibacterium</taxon>
    </lineage>
</organism>
<dbReference type="InterPro" id="IPR018702">
    <property type="entry name" value="DUF2207"/>
</dbReference>
<evidence type="ECO:0000256" key="1">
    <source>
        <dbReference type="SAM" id="MobiDB-lite"/>
    </source>
</evidence>
<keyword evidence="6" id="KW-1185">Reference proteome</keyword>
<sequence length="598" mass="63935">MVLLSSVAVQGTTVARADDDDTPRSWSIPEYNLDANVNRDGDAQVTLDMAFDFDNDKGRGPYLTFVKKQRLTDDPDHWRMIDYSKFAVTSPSGANANVEVNDSSSAVQLKIGRKGSTYTGIQRYRVTFTVHGLIAPKSASSGLDEFNWRVFDNFDVPIDQANVKITGPAAVQRTACFQETPCTSSKQGSTATFQGRDFAKRDPFQVVAGFPAGTFSEKAVARETKRYHAGNTFGLDPATAVGTVLTALLAGWVAVRSRLKGRDREFAGVAPGIIPPNGEGPVQVRRKDPEVAVAFQPPRDVSPAEAGTLLDGSADTEDVTAAMLDLAVRGHLTISPMGADRKGRTKDWSFTQTPQSGDTLRSWERTYLDMFFDGSRNVTTAQLRDQHDNNTLSVATGNLNTAVKTYGWYDTDPMTLRMKSLGAGLGIALLGVVIAVAGAFVGWGLLGVPVLLIGIVMGVAGMMRSPGRTAKGTAVLDQIKGFRLYLTTAEADQIKFEEGIDVFSRYLPWATVFGVADRWVKIFQDLEARGIYHGNYGWYGGDSMAFNAGFAYGFSSSLNDMNAAMASSMEAAGTSSTSSSGGGFSGGGGFGGGGGGGW</sequence>
<reference evidence="5 6" key="1">
    <citation type="submission" date="2018-12" db="EMBL/GenBank/DDBJ databases">
        <authorList>
            <consortium name="Pathogen Informatics"/>
        </authorList>
    </citation>
    <scope>NUCLEOTIDE SEQUENCE [LARGE SCALE GENOMIC DNA]</scope>
    <source>
        <strain evidence="5 6">NCTC13652</strain>
    </source>
</reference>
<name>A0A448P1Y6_9ACTN</name>
<feature type="region of interest" description="Disordered" evidence="1">
    <location>
        <begin position="575"/>
        <end position="598"/>
    </location>
</feature>